<feature type="transmembrane region" description="Helical" evidence="8">
    <location>
        <begin position="121"/>
        <end position="144"/>
    </location>
</feature>
<keyword evidence="5 8" id="KW-0812">Transmembrane</keyword>
<gene>
    <name evidence="9" type="ORF">F0U44_00210</name>
</gene>
<proteinExistence type="predicted"/>
<dbReference type="AlphaFoldDB" id="A0A5B1LK26"/>
<protein>
    <recommendedName>
        <fullName evidence="11">Glycosyltransferase RgtA/B/C/D-like domain-containing protein</fullName>
    </recommendedName>
</protein>
<dbReference type="Proteomes" id="UP000325003">
    <property type="component" value="Unassembled WGS sequence"/>
</dbReference>
<feature type="transmembrane region" description="Helical" evidence="8">
    <location>
        <begin position="12"/>
        <end position="33"/>
    </location>
</feature>
<evidence type="ECO:0000256" key="8">
    <source>
        <dbReference type="SAM" id="Phobius"/>
    </source>
</evidence>
<dbReference type="EMBL" id="VUJV01000001">
    <property type="protein sequence ID" value="KAA1420814.1"/>
    <property type="molecule type" value="Genomic_DNA"/>
</dbReference>
<feature type="transmembrane region" description="Helical" evidence="8">
    <location>
        <begin position="68"/>
        <end position="85"/>
    </location>
</feature>
<keyword evidence="4" id="KW-0808">Transferase</keyword>
<evidence type="ECO:0000256" key="1">
    <source>
        <dbReference type="ARBA" id="ARBA00004651"/>
    </source>
</evidence>
<keyword evidence="10" id="KW-1185">Reference proteome</keyword>
<keyword evidence="7 8" id="KW-0472">Membrane</keyword>
<feature type="transmembrane region" description="Helical" evidence="8">
    <location>
        <begin position="237"/>
        <end position="256"/>
    </location>
</feature>
<comment type="caution">
    <text evidence="9">The sequence shown here is derived from an EMBL/GenBank/DDBJ whole genome shotgun (WGS) entry which is preliminary data.</text>
</comment>
<evidence type="ECO:0000313" key="10">
    <source>
        <dbReference type="Proteomes" id="UP000325003"/>
    </source>
</evidence>
<evidence type="ECO:0000256" key="3">
    <source>
        <dbReference type="ARBA" id="ARBA00022676"/>
    </source>
</evidence>
<reference evidence="9 10" key="2">
    <citation type="submission" date="2019-09" db="EMBL/GenBank/DDBJ databases">
        <authorList>
            <person name="Jin C."/>
        </authorList>
    </citation>
    <scope>NUCLEOTIDE SEQUENCE [LARGE SCALE GENOMIC DNA]</scope>
    <source>
        <strain evidence="9 10">BN130099</strain>
    </source>
</reference>
<accession>A0A5B1LK26</accession>
<dbReference type="GO" id="GO:0010041">
    <property type="term" value="P:response to iron(III) ion"/>
    <property type="evidence" value="ECO:0007669"/>
    <property type="project" value="TreeGrafter"/>
</dbReference>
<dbReference type="GO" id="GO:0016763">
    <property type="term" value="F:pentosyltransferase activity"/>
    <property type="evidence" value="ECO:0007669"/>
    <property type="project" value="TreeGrafter"/>
</dbReference>
<dbReference type="GO" id="GO:0005886">
    <property type="term" value="C:plasma membrane"/>
    <property type="evidence" value="ECO:0007669"/>
    <property type="project" value="UniProtKB-SubCell"/>
</dbReference>
<keyword evidence="6 8" id="KW-1133">Transmembrane helix</keyword>
<feature type="transmembrane region" description="Helical" evidence="8">
    <location>
        <begin position="268"/>
        <end position="285"/>
    </location>
</feature>
<dbReference type="RefSeq" id="WP_149726274.1">
    <property type="nucleotide sequence ID" value="NZ_VUJV01000001.1"/>
</dbReference>
<evidence type="ECO:0000256" key="2">
    <source>
        <dbReference type="ARBA" id="ARBA00022475"/>
    </source>
</evidence>
<keyword evidence="3" id="KW-0328">Glycosyltransferase</keyword>
<dbReference type="PANTHER" id="PTHR33908">
    <property type="entry name" value="MANNOSYLTRANSFERASE YKCB-RELATED"/>
    <property type="match status" value="1"/>
</dbReference>
<dbReference type="GO" id="GO:0009103">
    <property type="term" value="P:lipopolysaccharide biosynthetic process"/>
    <property type="evidence" value="ECO:0007669"/>
    <property type="project" value="UniProtKB-ARBA"/>
</dbReference>
<name>A0A5B1LK26_9ACTN</name>
<keyword evidence="2" id="KW-1003">Cell membrane</keyword>
<evidence type="ECO:0000256" key="5">
    <source>
        <dbReference type="ARBA" id="ARBA00022692"/>
    </source>
</evidence>
<evidence type="ECO:0008006" key="11">
    <source>
        <dbReference type="Google" id="ProtNLM"/>
    </source>
</evidence>
<organism evidence="9 10">
    <name type="scientific">Nocardioides humilatus</name>
    <dbReference type="NCBI Taxonomy" id="2607660"/>
    <lineage>
        <taxon>Bacteria</taxon>
        <taxon>Bacillati</taxon>
        <taxon>Actinomycetota</taxon>
        <taxon>Actinomycetes</taxon>
        <taxon>Propionibacteriales</taxon>
        <taxon>Nocardioidaceae</taxon>
        <taxon>Nocardioides</taxon>
    </lineage>
</organism>
<evidence type="ECO:0000313" key="9">
    <source>
        <dbReference type="EMBL" id="KAA1420814.1"/>
    </source>
</evidence>
<evidence type="ECO:0000256" key="6">
    <source>
        <dbReference type="ARBA" id="ARBA00022989"/>
    </source>
</evidence>
<evidence type="ECO:0000256" key="7">
    <source>
        <dbReference type="ARBA" id="ARBA00023136"/>
    </source>
</evidence>
<dbReference type="InterPro" id="IPR050297">
    <property type="entry name" value="LipidA_mod_glycosyltrf_83"/>
</dbReference>
<evidence type="ECO:0000256" key="4">
    <source>
        <dbReference type="ARBA" id="ARBA00022679"/>
    </source>
</evidence>
<reference evidence="9 10" key="1">
    <citation type="submission" date="2019-09" db="EMBL/GenBank/DDBJ databases">
        <title>Nocardioides panacisoli sp. nov., isolated from the soil of a ginseng field.</title>
        <authorList>
            <person name="Cho C."/>
        </authorList>
    </citation>
    <scope>NUCLEOTIDE SEQUENCE [LARGE SCALE GENOMIC DNA]</scope>
    <source>
        <strain evidence="9 10">BN130099</strain>
    </source>
</reference>
<feature type="transmembrane region" description="Helical" evidence="8">
    <location>
        <begin position="213"/>
        <end position="231"/>
    </location>
</feature>
<dbReference type="PANTHER" id="PTHR33908:SF3">
    <property type="entry name" value="UNDECAPRENYL PHOSPHATE-ALPHA-4-AMINO-4-DEOXY-L-ARABINOSE ARABINOSYL TRANSFERASE"/>
    <property type="match status" value="1"/>
</dbReference>
<feature type="transmembrane region" description="Helical" evidence="8">
    <location>
        <begin position="291"/>
        <end position="309"/>
    </location>
</feature>
<comment type="subcellular location">
    <subcellularLocation>
        <location evidence="1">Cell membrane</location>
        <topology evidence="1">Multi-pass membrane protein</topology>
    </subcellularLocation>
</comment>
<sequence>MVRRPLGETFEVLGNIDAVHGLYYLVLRIWSVVAGDSIVALRAFSALGLGVAAAATVLFVARYRSLKVAVAAGLVVGMLPGLTWTSVEARGYAWAAALAIFATLALDVAEERDTRRSWQVYGAVALLACWWHLYLVLLIVGHGITIAICRPDLRRTWLACAGAAAAGVAPLAWLAWRQRDQVAWLDDLRYSWSIVLEKVLAGSYPDSVGDLRLPLALCLIVLAVIGLVDLGREEGRWPVLLLGVWAFLPICAGLLSAVTDAGLVHTRYIGFAAPAIALLATLGAARLGRPVALGVALAGFVVAVPLLVAQRADDARPHDLRAVATSAGLAHPDAVLFTAPAARTVAYAYPRPFLEAEDLSAVRHPAPDPFFDKTRDPRTLAPYDVAGRRIVVIGTREVPDAPALRTLGCLPQHLHRDRGYQVWLYLCP</sequence>
<feature type="transmembrane region" description="Helical" evidence="8">
    <location>
        <begin position="39"/>
        <end position="61"/>
    </location>
</feature>
<feature type="transmembrane region" description="Helical" evidence="8">
    <location>
        <begin position="156"/>
        <end position="176"/>
    </location>
</feature>